<dbReference type="GO" id="GO:0016787">
    <property type="term" value="F:hydrolase activity"/>
    <property type="evidence" value="ECO:0007669"/>
    <property type="project" value="UniProtKB-KW"/>
</dbReference>
<dbReference type="CDD" id="cd07731">
    <property type="entry name" value="ComA-like_MBL-fold"/>
    <property type="match status" value="1"/>
</dbReference>
<dbReference type="InterPro" id="IPR035681">
    <property type="entry name" value="ComA-like_MBL"/>
</dbReference>
<dbReference type="InterPro" id="IPR004477">
    <property type="entry name" value="ComEC_N"/>
</dbReference>
<dbReference type="Pfam" id="PF03772">
    <property type="entry name" value="Competence"/>
    <property type="match status" value="1"/>
</dbReference>
<evidence type="ECO:0000256" key="1">
    <source>
        <dbReference type="ARBA" id="ARBA00004651"/>
    </source>
</evidence>
<comment type="subcellular location">
    <subcellularLocation>
        <location evidence="1">Cell membrane</location>
        <topology evidence="1">Multi-pass membrane protein</topology>
    </subcellularLocation>
</comment>
<keyword evidence="3 6" id="KW-0812">Transmembrane</keyword>
<comment type="caution">
    <text evidence="8">The sequence shown here is derived from an EMBL/GenBank/DDBJ whole genome shotgun (WGS) entry which is preliminary data.</text>
</comment>
<dbReference type="EMBL" id="JMPR01000040">
    <property type="protein sequence ID" value="KFD18128.1"/>
    <property type="molecule type" value="Genomic_DNA"/>
</dbReference>
<reference evidence="8 9" key="1">
    <citation type="submission" date="2014-05" db="EMBL/GenBank/DDBJ databases">
        <title>ATOL: Assembling a taxonomically balanced genome-scale reconstruction of the evolutionary history of the Enterobacteriaceae.</title>
        <authorList>
            <person name="Plunkett G.III."/>
            <person name="Neeno-Eckwall E.C."/>
            <person name="Glasner J.D."/>
            <person name="Perna N.T."/>
        </authorList>
    </citation>
    <scope>NUCLEOTIDE SEQUENCE [LARGE SCALE GENOMIC DNA]</scope>
    <source>
        <strain evidence="8 9">ATCC 33301</strain>
    </source>
</reference>
<dbReference type="NCBIfam" id="TIGR00361">
    <property type="entry name" value="ComEC_Rec2"/>
    <property type="match status" value="1"/>
</dbReference>
<keyword evidence="9" id="KW-1185">Reference proteome</keyword>
<dbReference type="RefSeq" id="WP_029991129.1">
    <property type="nucleotide sequence ID" value="NZ_ATMJ01000041.1"/>
</dbReference>
<proteinExistence type="predicted"/>
<accession>A0A085JCD2</accession>
<feature type="domain" description="Metallo-beta-lactamase" evidence="7">
    <location>
        <begin position="504"/>
        <end position="685"/>
    </location>
</feature>
<dbReference type="eggNOG" id="COG2333">
    <property type="taxonomic scope" value="Bacteria"/>
</dbReference>
<dbReference type="PANTHER" id="PTHR30619">
    <property type="entry name" value="DNA INTERNALIZATION/COMPETENCE PROTEIN COMEC/REC2"/>
    <property type="match status" value="1"/>
</dbReference>
<gene>
    <name evidence="8" type="ORF">GTPT_2729</name>
</gene>
<feature type="transmembrane region" description="Helical" evidence="6">
    <location>
        <begin position="298"/>
        <end position="316"/>
    </location>
</feature>
<keyword evidence="8" id="KW-0378">Hydrolase</keyword>
<keyword evidence="2" id="KW-1003">Cell membrane</keyword>
<organism evidence="8 9">
    <name type="scientific">Tatumella ptyseos ATCC 33301</name>
    <dbReference type="NCBI Taxonomy" id="1005995"/>
    <lineage>
        <taxon>Bacteria</taxon>
        <taxon>Pseudomonadati</taxon>
        <taxon>Pseudomonadota</taxon>
        <taxon>Gammaproteobacteria</taxon>
        <taxon>Enterobacterales</taxon>
        <taxon>Erwiniaceae</taxon>
        <taxon>Tatumella</taxon>
    </lineage>
</organism>
<keyword evidence="5 6" id="KW-0472">Membrane</keyword>
<dbReference type="AlphaFoldDB" id="A0A085JCD2"/>
<sequence length="750" mass="84570">MSLIFFSGITVLALSVLLFLPELPTGSVLCGIAVLSFVLLRSEVRILQALAWLGGIFCWGVLVAQQQINQIDKLTRRPLEAEVRVITTVPGRQQISIKIVSVSGQAQFPALQARVTVGDEVTEFCAGQRWRMRLKLRPVHGRLNEGGYDQQRAALAGYRPLGGRILQKTVITPECSLRADIMAAAGEELTGLKYGGVLQALLFGVRDTISPQISQLFRETGIAHLMAISGMHIGLAAASGWGVMRCLQRGLPARLITPFLPGMISLLLAGCYTWLSGMQAPALRAMLAMSLWQIFRQHYFNFNSWQIWLLCAGGLLLSDPMFVLSDSFWLSTLAVLMLLVWYRWFALPRHYARHWRWRSLQLLHLQSGMLLLMLPLQALLFNGTSLVALPANLIAIPLVSLFTLPVAGLALLLTPTGFAGLFWQLADKSLTLLVMLLESPPPGWWYVTDAYLWGTVVWGGLLFFRSATCYHYPFHGLTLLLCCLLWRYPPRNEEWRVDMLDVGHGLAVVISQGDEAVVYDTGNRWQQSNAGERIIVPWLLRHGLKLQQVIISHRHLDHYGGLSGILSYWPATPVRTALSRRGHLRCFRGDRWQWQRLSFTVLWPPAGSTNGQNNDSCVIKVSDGFFSLLLTGDLERQAEMKLVALEKQHLQATFLQVPHHGSNTSSSPVLLRSVNGEVAMASLARYNAWKMPSLKVIERYRKAGFRWSDTAISGQISLRIYQRHYRISEMREEIFPRWYHQWFGVRPESR</sequence>
<evidence type="ECO:0000256" key="4">
    <source>
        <dbReference type="ARBA" id="ARBA00022989"/>
    </source>
</evidence>
<feature type="transmembrane region" description="Helical" evidence="6">
    <location>
        <begin position="394"/>
        <end position="423"/>
    </location>
</feature>
<dbReference type="InterPro" id="IPR001279">
    <property type="entry name" value="Metallo-B-lactamas"/>
</dbReference>
<feature type="transmembrane region" description="Helical" evidence="6">
    <location>
        <begin position="328"/>
        <end position="347"/>
    </location>
</feature>
<evidence type="ECO:0000313" key="8">
    <source>
        <dbReference type="EMBL" id="KFD18128.1"/>
    </source>
</evidence>
<dbReference type="InterPro" id="IPR004797">
    <property type="entry name" value="Competence_ComEC/Rec2"/>
</dbReference>
<dbReference type="PANTHER" id="PTHR30619:SF1">
    <property type="entry name" value="RECOMBINATION PROTEIN 2"/>
    <property type="match status" value="1"/>
</dbReference>
<evidence type="ECO:0000256" key="6">
    <source>
        <dbReference type="SAM" id="Phobius"/>
    </source>
</evidence>
<dbReference type="SUPFAM" id="SSF56281">
    <property type="entry name" value="Metallo-hydrolase/oxidoreductase"/>
    <property type="match status" value="1"/>
</dbReference>
<dbReference type="Pfam" id="PF00753">
    <property type="entry name" value="Lactamase_B"/>
    <property type="match status" value="1"/>
</dbReference>
<evidence type="ECO:0000256" key="5">
    <source>
        <dbReference type="ARBA" id="ARBA00023136"/>
    </source>
</evidence>
<evidence type="ECO:0000256" key="3">
    <source>
        <dbReference type="ARBA" id="ARBA00022692"/>
    </source>
</evidence>
<feature type="transmembrane region" description="Helical" evidence="6">
    <location>
        <begin position="222"/>
        <end position="243"/>
    </location>
</feature>
<protein>
    <submittedName>
        <fullName evidence="8">Metallo-beta-lactamase superfamily hydrolase</fullName>
        <ecNumber evidence="8">3.-.-.-</ecNumber>
    </submittedName>
</protein>
<dbReference type="GO" id="GO:0005886">
    <property type="term" value="C:plasma membrane"/>
    <property type="evidence" value="ECO:0007669"/>
    <property type="project" value="UniProtKB-SubCell"/>
</dbReference>
<dbReference type="EC" id="3.-.-.-" evidence="8"/>
<feature type="transmembrane region" description="Helical" evidence="6">
    <location>
        <begin position="46"/>
        <end position="64"/>
    </location>
</feature>
<feature type="transmembrane region" description="Helical" evidence="6">
    <location>
        <begin position="255"/>
        <end position="277"/>
    </location>
</feature>
<evidence type="ECO:0000256" key="2">
    <source>
        <dbReference type="ARBA" id="ARBA00022475"/>
    </source>
</evidence>
<dbReference type="InterPro" id="IPR036866">
    <property type="entry name" value="RibonucZ/Hydroxyglut_hydro"/>
</dbReference>
<evidence type="ECO:0000313" key="9">
    <source>
        <dbReference type="Proteomes" id="UP000028602"/>
    </source>
</evidence>
<keyword evidence="4 6" id="KW-1133">Transmembrane helix</keyword>
<dbReference type="Gene3D" id="3.60.15.10">
    <property type="entry name" value="Ribonuclease Z/Hydroxyacylglutathione hydrolase-like"/>
    <property type="match status" value="2"/>
</dbReference>
<name>A0A085JCD2_9GAMM</name>
<evidence type="ECO:0000259" key="7">
    <source>
        <dbReference type="SMART" id="SM00849"/>
    </source>
</evidence>
<dbReference type="NCBIfam" id="TIGR00360">
    <property type="entry name" value="ComEC_N-term"/>
    <property type="match status" value="1"/>
</dbReference>
<dbReference type="GO" id="GO:0030420">
    <property type="term" value="P:establishment of competence for transformation"/>
    <property type="evidence" value="ECO:0007669"/>
    <property type="project" value="InterPro"/>
</dbReference>
<feature type="transmembrane region" description="Helical" evidence="6">
    <location>
        <begin position="444"/>
        <end position="464"/>
    </location>
</feature>
<dbReference type="Proteomes" id="UP000028602">
    <property type="component" value="Unassembled WGS sequence"/>
</dbReference>
<feature type="transmembrane region" description="Helical" evidence="6">
    <location>
        <begin position="368"/>
        <end position="388"/>
    </location>
</feature>
<dbReference type="SMART" id="SM00849">
    <property type="entry name" value="Lactamase_B"/>
    <property type="match status" value="1"/>
</dbReference>
<dbReference type="OrthoDB" id="9761531at2"/>
<dbReference type="eggNOG" id="COG0658">
    <property type="taxonomic scope" value="Bacteria"/>
</dbReference>
<dbReference type="InterPro" id="IPR052159">
    <property type="entry name" value="Competence_DNA_uptake"/>
</dbReference>